<keyword evidence="1" id="KW-0472">Membrane</keyword>
<gene>
    <name evidence="2" type="ORF">D3218_01105</name>
</gene>
<keyword evidence="2" id="KW-0808">Transferase</keyword>
<keyword evidence="1" id="KW-1133">Transmembrane helix</keyword>
<accession>A0A3A1WQR0</accession>
<name>A0A3A1WQR0_9HYPH</name>
<dbReference type="RefSeq" id="WP_119538052.1">
    <property type="nucleotide sequence ID" value="NZ_QYRN01000001.1"/>
</dbReference>
<evidence type="ECO:0000313" key="2">
    <source>
        <dbReference type="EMBL" id="RIY03394.1"/>
    </source>
</evidence>
<proteinExistence type="predicted"/>
<dbReference type="AlphaFoldDB" id="A0A3A1WQR0"/>
<reference evidence="3" key="1">
    <citation type="submission" date="2018-09" db="EMBL/GenBank/DDBJ databases">
        <authorList>
            <person name="Tuo L."/>
        </authorList>
    </citation>
    <scope>NUCLEOTIDE SEQUENCE [LARGE SCALE GENOMIC DNA]</scope>
    <source>
        <strain evidence="3">M2BS4Y-1</strain>
    </source>
</reference>
<sequence length="51" mass="5558">MSPDVRDETVRLTDAEARARRRRSLAIGLVLAVLVVLFYVVSLFRIAGGGA</sequence>
<feature type="transmembrane region" description="Helical" evidence="1">
    <location>
        <begin position="25"/>
        <end position="47"/>
    </location>
</feature>
<evidence type="ECO:0000313" key="3">
    <source>
        <dbReference type="Proteomes" id="UP000265750"/>
    </source>
</evidence>
<dbReference type="Proteomes" id="UP000265750">
    <property type="component" value="Unassembled WGS sequence"/>
</dbReference>
<organism evidence="2 3">
    <name type="scientific">Aureimonas flava</name>
    <dbReference type="NCBI Taxonomy" id="2320271"/>
    <lineage>
        <taxon>Bacteria</taxon>
        <taxon>Pseudomonadati</taxon>
        <taxon>Pseudomonadota</taxon>
        <taxon>Alphaproteobacteria</taxon>
        <taxon>Hyphomicrobiales</taxon>
        <taxon>Aurantimonadaceae</taxon>
        <taxon>Aureimonas</taxon>
    </lineage>
</organism>
<protein>
    <submittedName>
        <fullName evidence="2">Protoheme IX farnesyltransferase</fullName>
    </submittedName>
</protein>
<comment type="caution">
    <text evidence="2">The sequence shown here is derived from an EMBL/GenBank/DDBJ whole genome shotgun (WGS) entry which is preliminary data.</text>
</comment>
<evidence type="ECO:0000256" key="1">
    <source>
        <dbReference type="SAM" id="Phobius"/>
    </source>
</evidence>
<keyword evidence="1" id="KW-0812">Transmembrane</keyword>
<dbReference type="GO" id="GO:0016740">
    <property type="term" value="F:transferase activity"/>
    <property type="evidence" value="ECO:0007669"/>
    <property type="project" value="UniProtKB-KW"/>
</dbReference>
<dbReference type="EMBL" id="QYRN01000001">
    <property type="protein sequence ID" value="RIY03394.1"/>
    <property type="molecule type" value="Genomic_DNA"/>
</dbReference>
<keyword evidence="3" id="KW-1185">Reference proteome</keyword>